<dbReference type="GO" id="GO:0006418">
    <property type="term" value="P:tRNA aminoacylation for protein translation"/>
    <property type="evidence" value="ECO:0007669"/>
    <property type="project" value="InterPro"/>
</dbReference>
<dbReference type="GO" id="GO:0006396">
    <property type="term" value="P:RNA processing"/>
    <property type="evidence" value="ECO:0007669"/>
    <property type="project" value="InterPro"/>
</dbReference>
<dbReference type="InterPro" id="IPR000061">
    <property type="entry name" value="Surp"/>
</dbReference>
<evidence type="ECO:0000256" key="1">
    <source>
        <dbReference type="SAM" id="MobiDB-lite"/>
    </source>
</evidence>
<dbReference type="AlphaFoldDB" id="A0A0D3IR80"/>
<feature type="compositionally biased region" description="Gly residues" evidence="1">
    <location>
        <begin position="291"/>
        <end position="303"/>
    </location>
</feature>
<reference evidence="4" key="1">
    <citation type="journal article" date="2013" name="Nature">
        <title>Pan genome of the phytoplankton Emiliania underpins its global distribution.</title>
        <authorList>
            <person name="Read B.A."/>
            <person name="Kegel J."/>
            <person name="Klute M.J."/>
            <person name="Kuo A."/>
            <person name="Lefebvre S.C."/>
            <person name="Maumus F."/>
            <person name="Mayer C."/>
            <person name="Miller J."/>
            <person name="Monier A."/>
            <person name="Salamov A."/>
            <person name="Young J."/>
            <person name="Aguilar M."/>
            <person name="Claverie J.M."/>
            <person name="Frickenhaus S."/>
            <person name="Gonzalez K."/>
            <person name="Herman E.K."/>
            <person name="Lin Y.C."/>
            <person name="Napier J."/>
            <person name="Ogata H."/>
            <person name="Sarno A.F."/>
            <person name="Shmutz J."/>
            <person name="Schroeder D."/>
            <person name="de Vargas C."/>
            <person name="Verret F."/>
            <person name="von Dassow P."/>
            <person name="Valentin K."/>
            <person name="Van de Peer Y."/>
            <person name="Wheeler G."/>
            <person name="Dacks J.B."/>
            <person name="Delwiche C.F."/>
            <person name="Dyhrman S.T."/>
            <person name="Glockner G."/>
            <person name="John U."/>
            <person name="Richards T."/>
            <person name="Worden A.Z."/>
            <person name="Zhang X."/>
            <person name="Grigoriev I.V."/>
            <person name="Allen A.E."/>
            <person name="Bidle K."/>
            <person name="Borodovsky M."/>
            <person name="Bowler C."/>
            <person name="Brownlee C."/>
            <person name="Cock J.M."/>
            <person name="Elias M."/>
            <person name="Gladyshev V.N."/>
            <person name="Groth M."/>
            <person name="Guda C."/>
            <person name="Hadaegh A."/>
            <person name="Iglesias-Rodriguez M.D."/>
            <person name="Jenkins J."/>
            <person name="Jones B.M."/>
            <person name="Lawson T."/>
            <person name="Leese F."/>
            <person name="Lindquist E."/>
            <person name="Lobanov A."/>
            <person name="Lomsadze A."/>
            <person name="Malik S.B."/>
            <person name="Marsh M.E."/>
            <person name="Mackinder L."/>
            <person name="Mock T."/>
            <person name="Mueller-Roeber B."/>
            <person name="Pagarete A."/>
            <person name="Parker M."/>
            <person name="Probert I."/>
            <person name="Quesneville H."/>
            <person name="Raines C."/>
            <person name="Rensing S.A."/>
            <person name="Riano-Pachon D.M."/>
            <person name="Richier S."/>
            <person name="Rokitta S."/>
            <person name="Shiraiwa Y."/>
            <person name="Soanes D.M."/>
            <person name="van der Giezen M."/>
            <person name="Wahlund T.M."/>
            <person name="Williams B."/>
            <person name="Wilson W."/>
            <person name="Wolfe G."/>
            <person name="Wurch L.L."/>
        </authorList>
    </citation>
    <scope>NUCLEOTIDE SEQUENCE</scope>
</reference>
<dbReference type="GO" id="GO:0004812">
    <property type="term" value="F:aminoacyl-tRNA ligase activity"/>
    <property type="evidence" value="ECO:0007669"/>
    <property type="project" value="InterPro"/>
</dbReference>
<dbReference type="PROSITE" id="PS50128">
    <property type="entry name" value="SURP"/>
    <property type="match status" value="1"/>
</dbReference>
<dbReference type="PANTHER" id="PTHR12323">
    <property type="entry name" value="SR-RELATED CTD ASSOCIATED FACTOR 6"/>
    <property type="match status" value="1"/>
</dbReference>
<dbReference type="Pfam" id="PF01805">
    <property type="entry name" value="Surp"/>
    <property type="match status" value="1"/>
</dbReference>
<dbReference type="InterPro" id="IPR009080">
    <property type="entry name" value="tRNAsynth_Ia_anticodon-bd"/>
</dbReference>
<name>A0A0D3IR80_EMIH1</name>
<proteinExistence type="predicted"/>
<dbReference type="GO" id="GO:0006874">
    <property type="term" value="P:intracellular calcium ion homeostasis"/>
    <property type="evidence" value="ECO:0007669"/>
    <property type="project" value="TreeGrafter"/>
</dbReference>
<dbReference type="EnsemblProtists" id="EOD13765">
    <property type="protein sequence ID" value="EOD13765"/>
    <property type="gene ID" value="EMIHUDRAFT_212247"/>
</dbReference>
<dbReference type="RefSeq" id="XP_005766194.1">
    <property type="nucleotide sequence ID" value="XM_005766137.1"/>
</dbReference>
<organism evidence="3 4">
    <name type="scientific">Emiliania huxleyi (strain CCMP1516)</name>
    <dbReference type="NCBI Taxonomy" id="280463"/>
    <lineage>
        <taxon>Eukaryota</taxon>
        <taxon>Haptista</taxon>
        <taxon>Haptophyta</taxon>
        <taxon>Prymnesiophyceae</taxon>
        <taxon>Isochrysidales</taxon>
        <taxon>Noelaerhabdaceae</taxon>
        <taxon>Emiliania</taxon>
    </lineage>
</organism>
<dbReference type="HOGENOM" id="CLU_714620_0_0_1"/>
<dbReference type="PaxDb" id="2903-EOD13765"/>
<dbReference type="GeneID" id="17260023"/>
<reference evidence="3" key="2">
    <citation type="submission" date="2024-10" db="UniProtKB">
        <authorList>
            <consortium name="EnsemblProtists"/>
        </authorList>
    </citation>
    <scope>IDENTIFICATION</scope>
</reference>
<protein>
    <recommendedName>
        <fullName evidence="2">SURP motif domain-containing protein</fullName>
    </recommendedName>
</protein>
<feature type="compositionally biased region" description="Basic and acidic residues" evidence="1">
    <location>
        <begin position="330"/>
        <end position="346"/>
    </location>
</feature>
<keyword evidence="4" id="KW-1185">Reference proteome</keyword>
<feature type="domain" description="SURP motif" evidence="2">
    <location>
        <begin position="7"/>
        <end position="49"/>
    </location>
</feature>
<evidence type="ECO:0000259" key="2">
    <source>
        <dbReference type="PROSITE" id="PS50128"/>
    </source>
</evidence>
<dbReference type="KEGG" id="ehx:EMIHUDRAFT_212247"/>
<dbReference type="Proteomes" id="UP000013827">
    <property type="component" value="Unassembled WGS sequence"/>
</dbReference>
<evidence type="ECO:0000313" key="4">
    <source>
        <dbReference type="Proteomes" id="UP000013827"/>
    </source>
</evidence>
<dbReference type="Gene3D" id="1.10.10.790">
    <property type="entry name" value="Surp module"/>
    <property type="match status" value="1"/>
</dbReference>
<dbReference type="SUPFAM" id="SSF109905">
    <property type="entry name" value="Surp module (SWAP domain)"/>
    <property type="match status" value="1"/>
</dbReference>
<feature type="region of interest" description="Disordered" evidence="1">
    <location>
        <begin position="60"/>
        <end position="97"/>
    </location>
</feature>
<dbReference type="Gene3D" id="1.20.120.1910">
    <property type="entry name" value="Cysteine-tRNA ligase, C-terminal anti-codon recognition domain"/>
    <property type="match status" value="2"/>
</dbReference>
<accession>A0A0D3IR80</accession>
<dbReference type="GO" id="GO:0003723">
    <property type="term" value="F:RNA binding"/>
    <property type="evidence" value="ECO:0007669"/>
    <property type="project" value="InterPro"/>
</dbReference>
<dbReference type="GO" id="GO:0005524">
    <property type="term" value="F:ATP binding"/>
    <property type="evidence" value="ECO:0007669"/>
    <property type="project" value="InterPro"/>
</dbReference>
<dbReference type="SMART" id="SM00648">
    <property type="entry name" value="SWAP"/>
    <property type="match status" value="1"/>
</dbReference>
<dbReference type="STRING" id="2903.R1DGV3"/>
<feature type="compositionally biased region" description="Pro residues" evidence="1">
    <location>
        <begin position="306"/>
        <end position="315"/>
    </location>
</feature>
<dbReference type="PANTHER" id="PTHR12323:SF0">
    <property type="entry name" value="CALCIUM HOMEOSTASIS ENDOPLASMIC RETICULUM PROTEIN"/>
    <property type="match status" value="1"/>
</dbReference>
<sequence>MPIDQAVIEKLAKYVAQANDQMEAAVRERQRGNPQFAFLFGGEGAKYYRECLQRFRMEAAGSGAGDKPPPEKSSLGGGGWGPPSGHASNGASAPVRPAKMGAREGCIIRLLERRDELRSRREWAEADRLKEELFALNVRMDDRNKTWCIKPPGGGDRGGGVLPALVPGVPYEQQHDYRCSSDPAELRQVDLGGVHELLARRLAAKKGRQYELADEMRLALRERYAVEPGDTAWVDMSRLDALLSERMASKFARDFARADELREVIKRELGVEVHDSQKTWRVAWTSAGPPQNGGPGGSLGWGGAPFQPPRAPPPRGSFTVQPSGFDGDFADLKDSRRRDRGKDRSRSRSRASFAPAVEARAQEPHGRASTFDTLLWRPTAHLTRAND</sequence>
<evidence type="ECO:0000313" key="3">
    <source>
        <dbReference type="EnsemblProtists" id="EOD13765"/>
    </source>
</evidence>
<feature type="region of interest" description="Disordered" evidence="1">
    <location>
        <begin position="284"/>
        <end position="372"/>
    </location>
</feature>
<dbReference type="SUPFAM" id="SSF47323">
    <property type="entry name" value="Anticodon-binding domain of a subclass of class I aminoacyl-tRNA synthetases"/>
    <property type="match status" value="1"/>
</dbReference>
<dbReference type="GO" id="GO:0048471">
    <property type="term" value="C:perinuclear region of cytoplasm"/>
    <property type="evidence" value="ECO:0007669"/>
    <property type="project" value="TreeGrafter"/>
</dbReference>
<dbReference type="InterPro" id="IPR035967">
    <property type="entry name" value="SWAP/Surp_sf"/>
</dbReference>